<dbReference type="Proteomes" id="UP001071777">
    <property type="component" value="Unassembled WGS sequence"/>
</dbReference>
<evidence type="ECO:0008006" key="3">
    <source>
        <dbReference type="Google" id="ProtNLM"/>
    </source>
</evidence>
<keyword evidence="2" id="KW-1185">Reference proteome</keyword>
<accession>A0ABQ8PCH0</accession>
<comment type="caution">
    <text evidence="1">The sequence shown here is derived from an EMBL/GenBank/DDBJ whole genome shotgun (WGS) entry which is preliminary data.</text>
</comment>
<proteinExistence type="predicted"/>
<evidence type="ECO:0000313" key="1">
    <source>
        <dbReference type="EMBL" id="KAJ1615358.1"/>
    </source>
</evidence>
<sequence length="565" mass="65454">MRLFKWKRETKKLVFHNKRRNTINYVIAKLEESEKNAHMEFKENICENNIRRSLESGKLMEDSALNIEQSEIKQANGEYVDLKDLLCLKEYMVNTFNEGDSEYVNLLSGDFGQHLYLSSNNSEDYKFYSFDYNAEENRDFSNVELVNENNVEFSKLIVKNAKFKNIIVDFPSKLKNISENISRSIISKKLDKHSISSSLSSISTPIVMDENNQVEDDVELSMLFERIKRLMTDKYDEYKKLLEEVSIWEENGYKNGIKFLKRRDSNNGNDSNTTIRGIIDIDLNKENELFYESIRKMKNLNLKNKYHLNDLITSKDLVNYIWETDPLTYDNTVDRSNRVYTWSDENPGYCIYYHSYKGALGVQGRDFVLIGYKDNSDNCNGSQSLSCDIPNLANLSTNSPNRMMNYPNSSLTSIKTIVNNISPSRLKKWSKKGKKSSPEGNSSLCFNKDFNSNKSDSAFFISSDLSVELSDDKKFHSMIRNVNNPSFVMANCYLNGVRVEKLQSSDQSIILRMDILWIGDLNGKLPEFLKKTLLSSSLSTMKVLKDKFIEAKKRELLEMITNNHE</sequence>
<dbReference type="EMBL" id="JAPCXB010000006">
    <property type="protein sequence ID" value="KAJ1615358.1"/>
    <property type="molecule type" value="Genomic_DNA"/>
</dbReference>
<dbReference type="Gene3D" id="3.30.530.20">
    <property type="match status" value="1"/>
</dbReference>
<dbReference type="SUPFAM" id="SSF55961">
    <property type="entry name" value="Bet v1-like"/>
    <property type="match status" value="1"/>
</dbReference>
<name>A0ABQ8PCH0_9CRYT</name>
<protein>
    <recommendedName>
        <fullName evidence="3">START domain-containing protein</fullName>
    </recommendedName>
</protein>
<gene>
    <name evidence="1" type="ORF">OJ252_208</name>
</gene>
<dbReference type="InterPro" id="IPR023393">
    <property type="entry name" value="START-like_dom_sf"/>
</dbReference>
<reference evidence="1" key="1">
    <citation type="submission" date="2022-10" db="EMBL/GenBank/DDBJ databases">
        <title>Adaptive evolution leads to modifications in subtelomeric GC content in a zoonotic Cryptosporidium species.</title>
        <authorList>
            <person name="Li J."/>
            <person name="Feng Y."/>
            <person name="Xiao L."/>
        </authorList>
    </citation>
    <scope>NUCLEOTIDE SEQUENCE</scope>
    <source>
        <strain evidence="1">25894</strain>
    </source>
</reference>
<evidence type="ECO:0000313" key="2">
    <source>
        <dbReference type="Proteomes" id="UP001071777"/>
    </source>
</evidence>
<organism evidence="1 2">
    <name type="scientific">Cryptosporidium canis</name>
    <dbReference type="NCBI Taxonomy" id="195482"/>
    <lineage>
        <taxon>Eukaryota</taxon>
        <taxon>Sar</taxon>
        <taxon>Alveolata</taxon>
        <taxon>Apicomplexa</taxon>
        <taxon>Conoidasida</taxon>
        <taxon>Coccidia</taxon>
        <taxon>Eucoccidiorida</taxon>
        <taxon>Eimeriorina</taxon>
        <taxon>Cryptosporidiidae</taxon>
        <taxon>Cryptosporidium</taxon>
    </lineage>
</organism>